<dbReference type="PANTHER" id="PTHR38471:SF2">
    <property type="entry name" value="FOUR HELIX BUNDLE PROTEIN"/>
    <property type="match status" value="1"/>
</dbReference>
<dbReference type="Pfam" id="PF05635">
    <property type="entry name" value="23S_rRNA_IVP"/>
    <property type="match status" value="1"/>
</dbReference>
<dbReference type="SUPFAM" id="SSF158446">
    <property type="entry name" value="IVS-encoded protein-like"/>
    <property type="match status" value="1"/>
</dbReference>
<dbReference type="Proteomes" id="UP000229782">
    <property type="component" value="Unassembled WGS sequence"/>
</dbReference>
<organism evidence="1 2">
    <name type="scientific">Candidatus Magasanikbacteria bacterium CG11_big_fil_rev_8_21_14_0_20_43_7</name>
    <dbReference type="NCBI Taxonomy" id="1974654"/>
    <lineage>
        <taxon>Bacteria</taxon>
        <taxon>Candidatus Magasanikiibacteriota</taxon>
    </lineage>
</organism>
<dbReference type="NCBIfam" id="TIGR02436">
    <property type="entry name" value="four helix bundle protein"/>
    <property type="match status" value="1"/>
</dbReference>
<dbReference type="PANTHER" id="PTHR38471">
    <property type="entry name" value="FOUR HELIX BUNDLE PROTEIN"/>
    <property type="match status" value="1"/>
</dbReference>
<dbReference type="EMBL" id="PCWM01000025">
    <property type="protein sequence ID" value="PIR03246.1"/>
    <property type="molecule type" value="Genomic_DNA"/>
</dbReference>
<reference evidence="1 2" key="1">
    <citation type="submission" date="2017-09" db="EMBL/GenBank/DDBJ databases">
        <title>Depth-based differentiation of microbial function through sediment-hosted aquifers and enrichment of novel symbionts in the deep terrestrial subsurface.</title>
        <authorList>
            <person name="Probst A.J."/>
            <person name="Ladd B."/>
            <person name="Jarett J.K."/>
            <person name="Geller-Mcgrath D.E."/>
            <person name="Sieber C.M."/>
            <person name="Emerson J.B."/>
            <person name="Anantharaman K."/>
            <person name="Thomas B.C."/>
            <person name="Malmstrom R."/>
            <person name="Stieglmeier M."/>
            <person name="Klingl A."/>
            <person name="Woyke T."/>
            <person name="Ryan C.M."/>
            <person name="Banfield J.F."/>
        </authorList>
    </citation>
    <scope>NUCLEOTIDE SEQUENCE [LARGE SCALE GENOMIC DNA]</scope>
    <source>
        <strain evidence="1">CG11_big_fil_rev_8_21_14_0_20_43_7</strain>
    </source>
</reference>
<dbReference type="CDD" id="cd16377">
    <property type="entry name" value="23S_rRNA_IVP_like"/>
    <property type="match status" value="1"/>
</dbReference>
<sequence length="120" mass="14013">MGGYYKFEKLETWKRAREFLKVVYIISKDFPDDERFGLTSQMRRATLSIVLNIAEGSQRNSDKDFVRFLQISYGSLLEVVSCCYTAKDLGYLSEERFSFIYNKSHIVAKKINSLKKTLTK</sequence>
<protein>
    <submittedName>
        <fullName evidence="1">Four helix bundle protein</fullName>
    </submittedName>
</protein>
<dbReference type="AlphaFoldDB" id="A0A2H0N576"/>
<dbReference type="InterPro" id="IPR036583">
    <property type="entry name" value="23S_rRNA_IVS_sf"/>
</dbReference>
<gene>
    <name evidence="1" type="ORF">COV60_01365</name>
</gene>
<name>A0A2H0N576_9BACT</name>
<dbReference type="Gene3D" id="1.20.1440.60">
    <property type="entry name" value="23S rRNA-intervening sequence"/>
    <property type="match status" value="1"/>
</dbReference>
<proteinExistence type="predicted"/>
<comment type="caution">
    <text evidence="1">The sequence shown here is derived from an EMBL/GenBank/DDBJ whole genome shotgun (WGS) entry which is preliminary data.</text>
</comment>
<accession>A0A2H0N576</accession>
<evidence type="ECO:0000313" key="2">
    <source>
        <dbReference type="Proteomes" id="UP000229782"/>
    </source>
</evidence>
<evidence type="ECO:0000313" key="1">
    <source>
        <dbReference type="EMBL" id="PIR03246.1"/>
    </source>
</evidence>
<dbReference type="InterPro" id="IPR012657">
    <property type="entry name" value="23S_rRNA-intervening_sequence"/>
</dbReference>